<dbReference type="RefSeq" id="WP_035234562.1">
    <property type="nucleotide sequence ID" value="NZ_ARXV01000017.1"/>
</dbReference>
<dbReference type="Proteomes" id="UP000029444">
    <property type="component" value="Unassembled WGS sequence"/>
</dbReference>
<dbReference type="EMBL" id="ARXV01000017">
    <property type="protein sequence ID" value="KGD63442.1"/>
    <property type="molecule type" value="Genomic_DNA"/>
</dbReference>
<reference evidence="1 2" key="1">
    <citation type="submission" date="2012-09" db="EMBL/GenBank/DDBJ databases">
        <title>Genome Sequence of alkane-degrading Bacterium Alcanivorax sp. 19-m-6.</title>
        <authorList>
            <person name="Lai Q."/>
            <person name="Shao Z."/>
        </authorList>
    </citation>
    <scope>NUCLEOTIDE SEQUENCE [LARGE SCALE GENOMIC DNA]</scope>
    <source>
        <strain evidence="1 2">19-m-6</strain>
    </source>
</reference>
<dbReference type="AlphaFoldDB" id="A0A095SFW6"/>
<keyword evidence="2" id="KW-1185">Reference proteome</keyword>
<proteinExistence type="predicted"/>
<accession>A0A095SFW6</accession>
<organism evidence="1 2">
    <name type="scientific">Alcanivorax nanhaiticus</name>
    <dbReference type="NCBI Taxonomy" id="1177154"/>
    <lineage>
        <taxon>Bacteria</taxon>
        <taxon>Pseudomonadati</taxon>
        <taxon>Pseudomonadota</taxon>
        <taxon>Gammaproteobacteria</taxon>
        <taxon>Oceanospirillales</taxon>
        <taxon>Alcanivoracaceae</taxon>
        <taxon>Alcanivorax</taxon>
    </lineage>
</organism>
<evidence type="ECO:0000313" key="2">
    <source>
        <dbReference type="Proteomes" id="UP000029444"/>
    </source>
</evidence>
<protein>
    <submittedName>
        <fullName evidence="1">Uncharacterized protein</fullName>
    </submittedName>
</protein>
<name>A0A095SFW6_9GAMM</name>
<dbReference type="STRING" id="1177154.Y5S_03251"/>
<dbReference type="eggNOG" id="ENOG502ZXWB">
    <property type="taxonomic scope" value="Bacteria"/>
</dbReference>
<sequence>MDNESIVYGCIKHLPFGSIQERKASCFQNRKAIRQLPQADEWPFLCREMFTVPGDDLMGGTFQTQVIHFGMSYRAVEYEWEHWIAKFESLLKNMYWVNAVVHLETELSGFHTFVWDSADVCHEPSDMPLRVRCEWAREGAIS</sequence>
<dbReference type="OrthoDB" id="8855241at2"/>
<gene>
    <name evidence="1" type="ORF">Y5S_03251</name>
</gene>
<comment type="caution">
    <text evidence="1">The sequence shown here is derived from an EMBL/GenBank/DDBJ whole genome shotgun (WGS) entry which is preliminary data.</text>
</comment>
<dbReference type="PATRIC" id="fig|1177154.3.peg.3292"/>
<evidence type="ECO:0000313" key="1">
    <source>
        <dbReference type="EMBL" id="KGD63442.1"/>
    </source>
</evidence>